<sequence>MISSPCVLLRTCTMLLFFAISKQFKLGAHCSIVLLLTVDNTFFSDDIKASSFGVSVESESCTFYSPLVEFLELAVQFSNKFNSDIAKVTKLKPWKMYQSESTVKNLETIA</sequence>
<dbReference type="WBParaSite" id="SVE_2009500.1">
    <property type="protein sequence ID" value="SVE_2009500.1"/>
    <property type="gene ID" value="SVE_2009500"/>
</dbReference>
<reference evidence="2" key="1">
    <citation type="submission" date="2014-07" db="EMBL/GenBank/DDBJ databases">
        <authorList>
            <person name="Martin A.A"/>
            <person name="De Silva N."/>
        </authorList>
    </citation>
    <scope>NUCLEOTIDE SEQUENCE</scope>
</reference>
<accession>A0A0K0G5S2</accession>
<organism evidence="2 3">
    <name type="scientific">Strongyloides venezuelensis</name>
    <name type="common">Threadworm</name>
    <dbReference type="NCBI Taxonomy" id="75913"/>
    <lineage>
        <taxon>Eukaryota</taxon>
        <taxon>Metazoa</taxon>
        <taxon>Ecdysozoa</taxon>
        <taxon>Nematoda</taxon>
        <taxon>Chromadorea</taxon>
        <taxon>Rhabditida</taxon>
        <taxon>Tylenchina</taxon>
        <taxon>Panagrolaimomorpha</taxon>
        <taxon>Strongyloidoidea</taxon>
        <taxon>Strongyloididae</taxon>
        <taxon>Strongyloides</taxon>
    </lineage>
</organism>
<name>A0A0K0G5S2_STRVS</name>
<keyword evidence="1" id="KW-0732">Signal</keyword>
<protein>
    <submittedName>
        <fullName evidence="3">Secreted protein</fullName>
    </submittedName>
</protein>
<keyword evidence="2" id="KW-1185">Reference proteome</keyword>
<evidence type="ECO:0000313" key="3">
    <source>
        <dbReference type="WBParaSite" id="SVE_2009500.1"/>
    </source>
</evidence>
<dbReference type="Proteomes" id="UP000035680">
    <property type="component" value="Unassembled WGS sequence"/>
</dbReference>
<feature type="chain" id="PRO_5005330607" evidence="1">
    <location>
        <begin position="28"/>
        <end position="110"/>
    </location>
</feature>
<evidence type="ECO:0000256" key="1">
    <source>
        <dbReference type="SAM" id="SignalP"/>
    </source>
</evidence>
<proteinExistence type="predicted"/>
<dbReference type="AlphaFoldDB" id="A0A0K0G5S2"/>
<evidence type="ECO:0000313" key="2">
    <source>
        <dbReference type="Proteomes" id="UP000035680"/>
    </source>
</evidence>
<feature type="signal peptide" evidence="1">
    <location>
        <begin position="1"/>
        <end position="27"/>
    </location>
</feature>
<reference evidence="3" key="2">
    <citation type="submission" date="2015-08" db="UniProtKB">
        <authorList>
            <consortium name="WormBaseParasite"/>
        </authorList>
    </citation>
    <scope>IDENTIFICATION</scope>
</reference>